<dbReference type="Proteomes" id="UP000814128">
    <property type="component" value="Unassembled WGS sequence"/>
</dbReference>
<reference evidence="1" key="2">
    <citation type="journal article" date="2022" name="New Phytol.">
        <title>Evolutionary transition to the ectomycorrhizal habit in the genomes of a hyperdiverse lineage of mushroom-forming fungi.</title>
        <authorList>
            <person name="Looney B."/>
            <person name="Miyauchi S."/>
            <person name="Morin E."/>
            <person name="Drula E."/>
            <person name="Courty P.E."/>
            <person name="Kohler A."/>
            <person name="Kuo A."/>
            <person name="LaButti K."/>
            <person name="Pangilinan J."/>
            <person name="Lipzen A."/>
            <person name="Riley R."/>
            <person name="Andreopoulos W."/>
            <person name="He G."/>
            <person name="Johnson J."/>
            <person name="Nolan M."/>
            <person name="Tritt A."/>
            <person name="Barry K.W."/>
            <person name="Grigoriev I.V."/>
            <person name="Nagy L.G."/>
            <person name="Hibbett D."/>
            <person name="Henrissat B."/>
            <person name="Matheny P.B."/>
            <person name="Labbe J."/>
            <person name="Martin F.M."/>
        </authorList>
    </citation>
    <scope>NUCLEOTIDE SEQUENCE</scope>
    <source>
        <strain evidence="1">EC-137</strain>
    </source>
</reference>
<sequence>MRDWLLAFFMPPPSNHSEKSFLYSTPSASGDSVMDHRSPLPTPRTTPSSSTSDAQAAIARSAQSSIVSQGLPMLSQQNPAFLPNASTVSPYPSSQFGLNTQMAATNQGQPFSSQPLQPMIPLISPSFPAGSTVQFGFPSQHIVQAQALPSLPPAQQQFCYQPQEQLQQNPYVLQSLQAQAQTLLGLQQVFNFAQSYPMSSQQQLYAIAALQELQSFDLNNPLRVETLLSVERHGQNNPIVVRLLEMIRANLPSTSDASQPLDAQNLSQKSQLPIYGDSVNAQPTPILSASRKRRSSQIESAAYDDSQPVSHKTAKKPVVTSSASKDKGKGRELTINSEKLLSSRRVSTTTSDAYLVAEPGSRLFTSPRGRQLRIFENGGKIEADPLKADYCVLEERASTCEQYRKQAATVNCPVVSHSFVLDCIAVQELLDPKDYALDEAAIQKGKRPVPDFFAEPRSKTAANAPSSDKGKARAIDTSGSGDEGEEQGDEEKMPPVKGRVKTVKKLSVQKSRSPSPGGYHGKPVPFAGGRFKFTDAELEYAWKVLRRHAEQYPEANLNSTSAGIIMGEKVFSFTRETSAYLLPFNKIEYHTVKSWQGCLEKRRSTLERVVAEGRRRGRRRIHSSQAQSESTVSAKVKENGEDTVESIQENVQDDVQDGDQDGDEGSLDQADVRDDASSNDKDSNVDQLVEEVRPSREAETPALPSGLQEDEREDIELAVQYFIDNDVDEDDEDKSWQELERKARIILLSSYHLRS</sequence>
<comment type="caution">
    <text evidence="1">The sequence shown here is derived from an EMBL/GenBank/DDBJ whole genome shotgun (WGS) entry which is preliminary data.</text>
</comment>
<name>A0ACB8QLX5_9AGAM</name>
<evidence type="ECO:0000313" key="2">
    <source>
        <dbReference type="Proteomes" id="UP000814128"/>
    </source>
</evidence>
<keyword evidence="2" id="KW-1185">Reference proteome</keyword>
<evidence type="ECO:0000313" key="1">
    <source>
        <dbReference type="EMBL" id="KAI0032723.1"/>
    </source>
</evidence>
<organism evidence="1 2">
    <name type="scientific">Vararia minispora EC-137</name>
    <dbReference type="NCBI Taxonomy" id="1314806"/>
    <lineage>
        <taxon>Eukaryota</taxon>
        <taxon>Fungi</taxon>
        <taxon>Dikarya</taxon>
        <taxon>Basidiomycota</taxon>
        <taxon>Agaricomycotina</taxon>
        <taxon>Agaricomycetes</taxon>
        <taxon>Russulales</taxon>
        <taxon>Lachnocladiaceae</taxon>
        <taxon>Vararia</taxon>
    </lineage>
</organism>
<gene>
    <name evidence="1" type="ORF">K488DRAFT_70380</name>
</gene>
<accession>A0ACB8QLX5</accession>
<proteinExistence type="predicted"/>
<dbReference type="EMBL" id="MU273537">
    <property type="protein sequence ID" value="KAI0032723.1"/>
    <property type="molecule type" value="Genomic_DNA"/>
</dbReference>
<protein>
    <submittedName>
        <fullName evidence="1">Uncharacterized protein</fullName>
    </submittedName>
</protein>
<reference evidence="1" key="1">
    <citation type="submission" date="2021-02" db="EMBL/GenBank/DDBJ databases">
        <authorList>
            <consortium name="DOE Joint Genome Institute"/>
            <person name="Ahrendt S."/>
            <person name="Looney B.P."/>
            <person name="Miyauchi S."/>
            <person name="Morin E."/>
            <person name="Drula E."/>
            <person name="Courty P.E."/>
            <person name="Chicoki N."/>
            <person name="Fauchery L."/>
            <person name="Kohler A."/>
            <person name="Kuo A."/>
            <person name="Labutti K."/>
            <person name="Pangilinan J."/>
            <person name="Lipzen A."/>
            <person name="Riley R."/>
            <person name="Andreopoulos W."/>
            <person name="He G."/>
            <person name="Johnson J."/>
            <person name="Barry K.W."/>
            <person name="Grigoriev I.V."/>
            <person name="Nagy L."/>
            <person name="Hibbett D."/>
            <person name="Henrissat B."/>
            <person name="Matheny P.B."/>
            <person name="Labbe J."/>
            <person name="Martin F."/>
        </authorList>
    </citation>
    <scope>NUCLEOTIDE SEQUENCE</scope>
    <source>
        <strain evidence="1">EC-137</strain>
    </source>
</reference>